<dbReference type="HOGENOM" id="CLU_2440595_0_0_1"/>
<organism evidence="1 2">
    <name type="scientific">Botryotinia fuckeliana (strain T4)</name>
    <name type="common">Noble rot fungus</name>
    <name type="synonym">Botrytis cinerea</name>
    <dbReference type="NCBI Taxonomy" id="999810"/>
    <lineage>
        <taxon>Eukaryota</taxon>
        <taxon>Fungi</taxon>
        <taxon>Dikarya</taxon>
        <taxon>Ascomycota</taxon>
        <taxon>Pezizomycotina</taxon>
        <taxon>Leotiomycetes</taxon>
        <taxon>Helotiales</taxon>
        <taxon>Sclerotiniaceae</taxon>
        <taxon>Botrytis</taxon>
    </lineage>
</organism>
<dbReference type="AlphaFoldDB" id="G2YKR2"/>
<dbReference type="EMBL" id="FQ790341">
    <property type="protein sequence ID" value="CCD52210.1"/>
    <property type="molecule type" value="Genomic_DNA"/>
</dbReference>
<evidence type="ECO:0000313" key="1">
    <source>
        <dbReference type="EMBL" id="CCD52210.1"/>
    </source>
</evidence>
<dbReference type="InParanoid" id="G2YKR2"/>
<reference evidence="2" key="1">
    <citation type="journal article" date="2011" name="PLoS Genet.">
        <title>Genomic analysis of the necrotrophic fungal pathogens Sclerotinia sclerotiorum and Botrytis cinerea.</title>
        <authorList>
            <person name="Amselem J."/>
            <person name="Cuomo C.A."/>
            <person name="van Kan J.A."/>
            <person name="Viaud M."/>
            <person name="Benito E.P."/>
            <person name="Couloux A."/>
            <person name="Coutinho P.M."/>
            <person name="de Vries R.P."/>
            <person name="Dyer P.S."/>
            <person name="Fillinger S."/>
            <person name="Fournier E."/>
            <person name="Gout L."/>
            <person name="Hahn M."/>
            <person name="Kohn L."/>
            <person name="Lapalu N."/>
            <person name="Plummer K.M."/>
            <person name="Pradier J.M."/>
            <person name="Quevillon E."/>
            <person name="Sharon A."/>
            <person name="Simon A."/>
            <person name="ten Have A."/>
            <person name="Tudzynski B."/>
            <person name="Tudzynski P."/>
            <person name="Wincker P."/>
            <person name="Andrew M."/>
            <person name="Anthouard V."/>
            <person name="Beever R.E."/>
            <person name="Beffa R."/>
            <person name="Benoit I."/>
            <person name="Bouzid O."/>
            <person name="Brault B."/>
            <person name="Chen Z."/>
            <person name="Choquer M."/>
            <person name="Collemare J."/>
            <person name="Cotton P."/>
            <person name="Danchin E.G."/>
            <person name="Da Silva C."/>
            <person name="Gautier A."/>
            <person name="Giraud C."/>
            <person name="Giraud T."/>
            <person name="Gonzalez C."/>
            <person name="Grossetete S."/>
            <person name="Guldener U."/>
            <person name="Henrissat B."/>
            <person name="Howlett B.J."/>
            <person name="Kodira C."/>
            <person name="Kretschmer M."/>
            <person name="Lappartient A."/>
            <person name="Leroch M."/>
            <person name="Levis C."/>
            <person name="Mauceli E."/>
            <person name="Neuveglise C."/>
            <person name="Oeser B."/>
            <person name="Pearson M."/>
            <person name="Poulain J."/>
            <person name="Poussereau N."/>
            <person name="Quesneville H."/>
            <person name="Rascle C."/>
            <person name="Schumacher J."/>
            <person name="Segurens B."/>
            <person name="Sexton A."/>
            <person name="Silva E."/>
            <person name="Sirven C."/>
            <person name="Soanes D.M."/>
            <person name="Talbot N.J."/>
            <person name="Templeton M."/>
            <person name="Yandava C."/>
            <person name="Yarden O."/>
            <person name="Zeng Q."/>
            <person name="Rollins J.A."/>
            <person name="Lebrun M.H."/>
            <person name="Dickman M."/>
        </authorList>
    </citation>
    <scope>NUCLEOTIDE SEQUENCE [LARGE SCALE GENOMIC DNA]</scope>
    <source>
        <strain evidence="2">T4</strain>
    </source>
</reference>
<dbReference type="Proteomes" id="UP000008177">
    <property type="component" value="Unplaced contigs"/>
</dbReference>
<accession>G2YKR2</accession>
<sequence length="90" mass="10171">MLFIVGQWTLNHSASSTNNASIGGLIPIRSPCFLTARQNTLVERFMIKDVQMMHWRMEHISIHGSAFYATALHKSATFVSNFSDARNNPF</sequence>
<evidence type="ECO:0000313" key="2">
    <source>
        <dbReference type="Proteomes" id="UP000008177"/>
    </source>
</evidence>
<gene>
    <name evidence="1" type="ORF">BofuT4_uP080050.1</name>
</gene>
<proteinExistence type="predicted"/>
<dbReference type="OrthoDB" id="10394985at2759"/>
<name>G2YKR2_BOTF4</name>
<protein>
    <submittedName>
        <fullName evidence="1">Uncharacterized protein</fullName>
    </submittedName>
</protein>